<dbReference type="SMART" id="SM00470">
    <property type="entry name" value="ParB"/>
    <property type="match status" value="1"/>
</dbReference>
<comment type="caution">
    <text evidence="3">The sequence shown here is derived from an EMBL/GenBank/DDBJ whole genome shotgun (WGS) entry which is preliminary data.</text>
</comment>
<accession>A0A8T7M4W1</accession>
<dbReference type="GO" id="GO:0007059">
    <property type="term" value="P:chromosome segregation"/>
    <property type="evidence" value="ECO:0007669"/>
    <property type="project" value="TreeGrafter"/>
</dbReference>
<evidence type="ECO:0000313" key="4">
    <source>
        <dbReference type="Proteomes" id="UP000521676"/>
    </source>
</evidence>
<dbReference type="Gene3D" id="3.90.1530.10">
    <property type="entry name" value="Conserved hypothetical protein from pyrococcus furiosus pfu- 392566-001, ParB domain"/>
    <property type="match status" value="1"/>
</dbReference>
<sequence>MTKVPKPNKPHSDSEQPEAEPVYQQEQTLIAPVPRSDFSYLAPALIDPNPFYRYHRTELDEERCQSLVEYFTRLFKAGKMREFTVLARPNNEQSGRYQAVYGHLRLKAAQAARVPQLPAIVRPISDNEMLQLLLVNETFKRAEPSNVALAGQVRLLHKELHWSLETIARQYGFSKARAHMLHLLSKAPPEFLEEVNHHPEYTTVVARIVAVVAEEEQRVELLELIRQKVAPGLVRQKVEALRRKVTTKGTDIIGQ</sequence>
<dbReference type="PANTHER" id="PTHR33375">
    <property type="entry name" value="CHROMOSOME-PARTITIONING PROTEIN PARB-RELATED"/>
    <property type="match status" value="1"/>
</dbReference>
<evidence type="ECO:0000259" key="2">
    <source>
        <dbReference type="SMART" id="SM00470"/>
    </source>
</evidence>
<dbReference type="Pfam" id="PF02195">
    <property type="entry name" value="ParB_N"/>
    <property type="match status" value="1"/>
</dbReference>
<name>A0A8T7M4W1_9CHLR</name>
<dbReference type="InterPro" id="IPR003115">
    <property type="entry name" value="ParB_N"/>
</dbReference>
<evidence type="ECO:0000256" key="1">
    <source>
        <dbReference type="SAM" id="MobiDB-lite"/>
    </source>
</evidence>
<proteinExistence type="predicted"/>
<dbReference type="CDD" id="cd16405">
    <property type="entry name" value="RepB_like_N"/>
    <property type="match status" value="1"/>
</dbReference>
<gene>
    <name evidence="3" type="ORF">HXX08_14685</name>
</gene>
<reference evidence="3 4" key="1">
    <citation type="submission" date="2020-06" db="EMBL/GenBank/DDBJ databases">
        <title>Anoxygenic phototrophic Chloroflexota member uses a Type I reaction center.</title>
        <authorList>
            <person name="Tsuji J.M."/>
            <person name="Shaw N.A."/>
            <person name="Nagashima S."/>
            <person name="Venkiteswaran J."/>
            <person name="Schiff S.L."/>
            <person name="Hanada S."/>
            <person name="Tank M."/>
            <person name="Neufeld J.D."/>
        </authorList>
    </citation>
    <scope>NUCLEOTIDE SEQUENCE [LARGE SCALE GENOMIC DNA]</scope>
    <source>
        <strain evidence="3">L227-S17</strain>
    </source>
</reference>
<dbReference type="AlphaFoldDB" id="A0A8T7M4W1"/>
<dbReference type="GO" id="GO:0005694">
    <property type="term" value="C:chromosome"/>
    <property type="evidence" value="ECO:0007669"/>
    <property type="project" value="TreeGrafter"/>
</dbReference>
<feature type="region of interest" description="Disordered" evidence="1">
    <location>
        <begin position="1"/>
        <end position="24"/>
    </location>
</feature>
<protein>
    <submittedName>
        <fullName evidence="3">ParB N-terminal domain-containing protein</fullName>
    </submittedName>
</protein>
<dbReference type="EMBL" id="JACATZ010000002">
    <property type="protein sequence ID" value="NWJ47104.1"/>
    <property type="molecule type" value="Genomic_DNA"/>
</dbReference>
<dbReference type="SUPFAM" id="SSF109709">
    <property type="entry name" value="KorB DNA-binding domain-like"/>
    <property type="match status" value="1"/>
</dbReference>
<dbReference type="InterPro" id="IPR050336">
    <property type="entry name" value="Chromosome_partition/occlusion"/>
</dbReference>
<organism evidence="3 4">
    <name type="scientific">Candidatus Chlorohelix allophototropha</name>
    <dbReference type="NCBI Taxonomy" id="3003348"/>
    <lineage>
        <taxon>Bacteria</taxon>
        <taxon>Bacillati</taxon>
        <taxon>Chloroflexota</taxon>
        <taxon>Chloroflexia</taxon>
        <taxon>Candidatus Chloroheliales</taxon>
        <taxon>Candidatus Chloroheliaceae</taxon>
        <taxon>Candidatus Chlorohelix</taxon>
    </lineage>
</organism>
<dbReference type="InterPro" id="IPR036086">
    <property type="entry name" value="ParB/Sulfiredoxin_sf"/>
</dbReference>
<evidence type="ECO:0000313" key="3">
    <source>
        <dbReference type="EMBL" id="NWJ47104.1"/>
    </source>
</evidence>
<dbReference type="SUPFAM" id="SSF110849">
    <property type="entry name" value="ParB/Sulfiredoxin"/>
    <property type="match status" value="1"/>
</dbReference>
<feature type="domain" description="ParB-like N-terminal" evidence="2">
    <location>
        <begin position="39"/>
        <end position="138"/>
    </location>
</feature>
<dbReference type="InterPro" id="IPR037972">
    <property type="entry name" value="RepB_N"/>
</dbReference>
<dbReference type="PANTHER" id="PTHR33375:SF1">
    <property type="entry name" value="CHROMOSOME-PARTITIONING PROTEIN PARB-RELATED"/>
    <property type="match status" value="1"/>
</dbReference>
<dbReference type="Proteomes" id="UP000521676">
    <property type="component" value="Unassembled WGS sequence"/>
</dbReference>